<feature type="compositionally biased region" description="Acidic residues" evidence="1">
    <location>
        <begin position="16"/>
        <end position="31"/>
    </location>
</feature>
<feature type="region of interest" description="Disordered" evidence="1">
    <location>
        <begin position="1"/>
        <end position="37"/>
    </location>
</feature>
<reference evidence="2 3" key="1">
    <citation type="submission" date="2019-03" db="EMBL/GenBank/DDBJ databases">
        <title>Single cell metagenomics reveals metabolic interactions within the superorganism composed of flagellate Streblomastix strix and complex community of Bacteroidetes bacteria on its surface.</title>
        <authorList>
            <person name="Treitli S.C."/>
            <person name="Kolisko M."/>
            <person name="Husnik F."/>
            <person name="Keeling P."/>
            <person name="Hampl V."/>
        </authorList>
    </citation>
    <scope>NUCLEOTIDE SEQUENCE [LARGE SCALE GENOMIC DNA]</scope>
    <source>
        <strain evidence="2">ST1C</strain>
    </source>
</reference>
<evidence type="ECO:0000256" key="1">
    <source>
        <dbReference type="SAM" id="MobiDB-lite"/>
    </source>
</evidence>
<evidence type="ECO:0000313" key="2">
    <source>
        <dbReference type="EMBL" id="KAA6382111.1"/>
    </source>
</evidence>
<name>A0A5J4VHQ0_9EUKA</name>
<comment type="caution">
    <text evidence="2">The sequence shown here is derived from an EMBL/GenBank/DDBJ whole genome shotgun (WGS) entry which is preliminary data.</text>
</comment>
<gene>
    <name evidence="2" type="ORF">EZS28_022362</name>
</gene>
<protein>
    <submittedName>
        <fullName evidence="2">Uncharacterized protein</fullName>
    </submittedName>
</protein>
<dbReference type="AlphaFoldDB" id="A0A5J4VHQ0"/>
<evidence type="ECO:0000313" key="3">
    <source>
        <dbReference type="Proteomes" id="UP000324800"/>
    </source>
</evidence>
<proteinExistence type="predicted"/>
<accession>A0A5J4VHQ0</accession>
<dbReference type="EMBL" id="SNRW01006958">
    <property type="protein sequence ID" value="KAA6382111.1"/>
    <property type="molecule type" value="Genomic_DNA"/>
</dbReference>
<organism evidence="2 3">
    <name type="scientific">Streblomastix strix</name>
    <dbReference type="NCBI Taxonomy" id="222440"/>
    <lineage>
        <taxon>Eukaryota</taxon>
        <taxon>Metamonada</taxon>
        <taxon>Preaxostyla</taxon>
        <taxon>Oxymonadida</taxon>
        <taxon>Streblomastigidae</taxon>
        <taxon>Streblomastix</taxon>
    </lineage>
</organism>
<dbReference type="Proteomes" id="UP000324800">
    <property type="component" value="Unassembled WGS sequence"/>
</dbReference>
<sequence>MYYGTNEARGVNQKTEEEEDEEDDEDDEEEVGQGGCIFPRERIQSILFIPIGFAIRDEDADGATRTAQVIS</sequence>